<dbReference type="Proteomes" id="UP000721954">
    <property type="component" value="Unassembled WGS sequence"/>
</dbReference>
<organism evidence="2 3">
    <name type="scientific">Streptomyces smyrnaeus</name>
    <dbReference type="NCBI Taxonomy" id="1387713"/>
    <lineage>
        <taxon>Bacteria</taxon>
        <taxon>Bacillati</taxon>
        <taxon>Actinomycetota</taxon>
        <taxon>Actinomycetes</taxon>
        <taxon>Kitasatosporales</taxon>
        <taxon>Streptomycetaceae</taxon>
        <taxon>Streptomyces</taxon>
    </lineage>
</organism>
<evidence type="ECO:0000313" key="3">
    <source>
        <dbReference type="Proteomes" id="UP000721954"/>
    </source>
</evidence>
<comment type="caution">
    <text evidence="2">The sequence shown here is derived from an EMBL/GenBank/DDBJ whole genome shotgun (WGS) entry which is preliminary data.</text>
</comment>
<feature type="transmembrane region" description="Helical" evidence="1">
    <location>
        <begin position="181"/>
        <end position="201"/>
    </location>
</feature>
<feature type="transmembrane region" description="Helical" evidence="1">
    <location>
        <begin position="213"/>
        <end position="231"/>
    </location>
</feature>
<evidence type="ECO:0000256" key="1">
    <source>
        <dbReference type="SAM" id="Phobius"/>
    </source>
</evidence>
<feature type="transmembrane region" description="Helical" evidence="1">
    <location>
        <begin position="243"/>
        <end position="263"/>
    </location>
</feature>
<feature type="transmembrane region" description="Helical" evidence="1">
    <location>
        <begin position="47"/>
        <end position="68"/>
    </location>
</feature>
<evidence type="ECO:0000313" key="2">
    <source>
        <dbReference type="EMBL" id="MBO8198198.1"/>
    </source>
</evidence>
<keyword evidence="1" id="KW-0812">Transmembrane</keyword>
<proteinExistence type="predicted"/>
<feature type="transmembrane region" description="Helical" evidence="1">
    <location>
        <begin position="128"/>
        <end position="153"/>
    </location>
</feature>
<feature type="transmembrane region" description="Helical" evidence="1">
    <location>
        <begin position="7"/>
        <end position="27"/>
    </location>
</feature>
<protein>
    <submittedName>
        <fullName evidence="2">Uncharacterized protein</fullName>
    </submittedName>
</protein>
<accession>A0ABS3XS10</accession>
<reference evidence="2 3" key="1">
    <citation type="submission" date="2021-02" db="EMBL/GenBank/DDBJ databases">
        <title>Streptomyces spirodelae sp. nov., isolated from duckweed.</title>
        <authorList>
            <person name="Saimee Y."/>
            <person name="Duangmal K."/>
        </authorList>
    </citation>
    <scope>NUCLEOTIDE SEQUENCE [LARGE SCALE GENOMIC DNA]</scope>
    <source>
        <strain evidence="2 3">DSM 42105</strain>
    </source>
</reference>
<gene>
    <name evidence="2" type="ORF">JW613_07755</name>
</gene>
<dbReference type="GeneID" id="96258499"/>
<sequence>MERAKSIIAALAVAACLPYLVLKLVWLTGGRLGIPEGSRLLDSGATMWILNALTVAMDGTVIVLVLALTRPWGRRLPAAVLALPLWIACGLLGPIAVAFPLQTLYGALSGSTGGGSGGDGGADKLLEGWVWTLVYTGFTVQALTLSSLFVLYVRNRWGALLRSPLHLGGTEPDSTPRWHRYGFAAAVLVALPCVAGHAVRMADATTDSRITDATFLLYLFAALAAVAKLLRTGGAERRTKARLWPTLAAAWTGSGVLACWGGWLLLGALTGGGRTLGQETTGAALLTYSCQTLVGLLLATLAAPRLRHRAQLPTPRPVSGATARQHA</sequence>
<name>A0ABS3XS10_9ACTN</name>
<keyword evidence="1" id="KW-1133">Transmembrane helix</keyword>
<dbReference type="RefSeq" id="WP_209209934.1">
    <property type="nucleotide sequence ID" value="NZ_JAFFZM010000003.1"/>
</dbReference>
<feature type="transmembrane region" description="Helical" evidence="1">
    <location>
        <begin position="80"/>
        <end position="108"/>
    </location>
</feature>
<dbReference type="PROSITE" id="PS51257">
    <property type="entry name" value="PROKAR_LIPOPROTEIN"/>
    <property type="match status" value="1"/>
</dbReference>
<feature type="transmembrane region" description="Helical" evidence="1">
    <location>
        <begin position="283"/>
        <end position="303"/>
    </location>
</feature>
<keyword evidence="3" id="KW-1185">Reference proteome</keyword>
<keyword evidence="1" id="KW-0472">Membrane</keyword>
<dbReference type="EMBL" id="JAFFZM010000003">
    <property type="protein sequence ID" value="MBO8198198.1"/>
    <property type="molecule type" value="Genomic_DNA"/>
</dbReference>